<dbReference type="SUPFAM" id="SSF53098">
    <property type="entry name" value="Ribonuclease H-like"/>
    <property type="match status" value="1"/>
</dbReference>
<dbReference type="AlphaFoldDB" id="A0A5F1ZP22"/>
<reference evidence="3" key="1">
    <citation type="submission" date="2018-10" db="EMBL/GenBank/DDBJ databases">
        <authorList>
            <person name="Vincent A.T."/>
            <person name="Schiettekatte O."/>
            <person name="Bourhy P."/>
            <person name="Veyrier F.J."/>
            <person name="Picardeau M."/>
        </authorList>
    </citation>
    <scope>NUCLEOTIDE SEQUENCE</scope>
    <source>
        <strain evidence="3">201702690</strain>
    </source>
</reference>
<dbReference type="Proteomes" id="UP000297273">
    <property type="component" value="Unassembled WGS sequence"/>
</dbReference>
<dbReference type="OrthoDB" id="370277at2"/>
<evidence type="ECO:0000313" key="5">
    <source>
        <dbReference type="Proteomes" id="UP000297946"/>
    </source>
</evidence>
<accession>A0A5F1ZP22</accession>
<reference evidence="2 5" key="2">
    <citation type="journal article" date="2019" name="PLoS Negl. Trop. Dis.">
        <title>Revisiting the worldwide diversity of Leptospira species in the environment.</title>
        <authorList>
            <person name="Vincent A.T."/>
            <person name="Schiettekatte O."/>
            <person name="Bourhy P."/>
            <person name="Veyrier F.J."/>
            <person name="Picardeau M."/>
        </authorList>
    </citation>
    <scope>NUCLEOTIDE SEQUENCE [LARGE SCALE GENOMIC DNA]</scope>
    <source>
        <strain evidence="3">201702690</strain>
        <strain evidence="2 5">SSW18</strain>
    </source>
</reference>
<feature type="domain" description="Integrase catalytic" evidence="1">
    <location>
        <begin position="119"/>
        <end position="280"/>
    </location>
</feature>
<dbReference type="RefSeq" id="WP_135647098.1">
    <property type="nucleotide sequence ID" value="NZ_RQER01000001.1"/>
</dbReference>
<dbReference type="InterPro" id="IPR001584">
    <property type="entry name" value="Integrase_cat-core"/>
</dbReference>
<gene>
    <name evidence="2" type="ORF">EHO57_01980</name>
    <name evidence="3" type="ORF">EHQ53_17740</name>
</gene>
<dbReference type="GO" id="GO:0015074">
    <property type="term" value="P:DNA integration"/>
    <property type="evidence" value="ECO:0007669"/>
    <property type="project" value="InterPro"/>
</dbReference>
<comment type="caution">
    <text evidence="2">The sequence shown here is derived from an EMBL/GenBank/DDBJ whole genome shotgun (WGS) entry which is preliminary data.</text>
</comment>
<dbReference type="PROSITE" id="PS50994">
    <property type="entry name" value="INTEGRASE"/>
    <property type="match status" value="1"/>
</dbReference>
<evidence type="ECO:0000259" key="1">
    <source>
        <dbReference type="PROSITE" id="PS50994"/>
    </source>
</evidence>
<evidence type="ECO:0000313" key="4">
    <source>
        <dbReference type="Proteomes" id="UP000297273"/>
    </source>
</evidence>
<proteinExistence type="predicted"/>
<dbReference type="EMBL" id="RQER01000001">
    <property type="protein sequence ID" value="TGK05472.1"/>
    <property type="molecule type" value="Genomic_DNA"/>
</dbReference>
<dbReference type="EMBL" id="RQGC01000013">
    <property type="protein sequence ID" value="TGL38608.1"/>
    <property type="molecule type" value="Genomic_DNA"/>
</dbReference>
<name>A0A5F1ZP22_9LEPT</name>
<dbReference type="Pfam" id="PF13683">
    <property type="entry name" value="rve_3"/>
    <property type="match status" value="1"/>
</dbReference>
<dbReference type="GO" id="GO:0003676">
    <property type="term" value="F:nucleic acid binding"/>
    <property type="evidence" value="ECO:0007669"/>
    <property type="project" value="InterPro"/>
</dbReference>
<dbReference type="InterPro" id="IPR012337">
    <property type="entry name" value="RNaseH-like_sf"/>
</dbReference>
<keyword evidence="4" id="KW-1185">Reference proteome</keyword>
<dbReference type="Proteomes" id="UP000297946">
    <property type="component" value="Unassembled WGS sequence"/>
</dbReference>
<sequence length="305" mass="35173">MDFLFDFWFWTCLIQNLFLFLANKFPPAVAVGSIKDLIRALKSFFGKKSHGREKTLFWMIYPIALNLKRENPLWGATRIHAEILLLGFKVSLSTIKRILDRIRNLPDPLKGVSSWFQMVEHIGEYALAMDFCRINTLTGNTLFALNFIHIQSRKIVHCNITTNPSRKWVLQQIQEAKASIPNCFFLIQDNDVLFSGKLIASGLQDLGIIPLHTPLASPWYNCYIERWNGSLRRECLDHIPIFSINHAHSVVSEYINYYNFWRPHLSLNKDSPAGRSISFPSASSKINKRKVLGGLHHIYSWKNVA</sequence>
<evidence type="ECO:0000313" key="3">
    <source>
        <dbReference type="EMBL" id="TGL38608.1"/>
    </source>
</evidence>
<evidence type="ECO:0000313" key="2">
    <source>
        <dbReference type="EMBL" id="TGK05472.1"/>
    </source>
</evidence>
<dbReference type="InterPro" id="IPR036397">
    <property type="entry name" value="RNaseH_sf"/>
</dbReference>
<dbReference type="Gene3D" id="3.30.420.10">
    <property type="entry name" value="Ribonuclease H-like superfamily/Ribonuclease H"/>
    <property type="match status" value="1"/>
</dbReference>
<protein>
    <submittedName>
        <fullName evidence="2">Transposase</fullName>
    </submittedName>
</protein>
<organism evidence="2 5">
    <name type="scientific">Leptospira langatensis</name>
    <dbReference type="NCBI Taxonomy" id="2484983"/>
    <lineage>
        <taxon>Bacteria</taxon>
        <taxon>Pseudomonadati</taxon>
        <taxon>Spirochaetota</taxon>
        <taxon>Spirochaetia</taxon>
        <taxon>Leptospirales</taxon>
        <taxon>Leptospiraceae</taxon>
        <taxon>Leptospira</taxon>
    </lineage>
</organism>